<organism evidence="9 10">
    <name type="scientific">Paenibacillus zeisoli</name>
    <dbReference type="NCBI Taxonomy" id="2496267"/>
    <lineage>
        <taxon>Bacteria</taxon>
        <taxon>Bacillati</taxon>
        <taxon>Bacillota</taxon>
        <taxon>Bacilli</taxon>
        <taxon>Bacillales</taxon>
        <taxon>Paenibacillaceae</taxon>
        <taxon>Paenibacillus</taxon>
    </lineage>
</organism>
<evidence type="ECO:0000259" key="8">
    <source>
        <dbReference type="SMART" id="SM00062"/>
    </source>
</evidence>
<sequence length="324" mass="35268">MRKLGSLLLLTVAIVLVLSGCANSKSKDSEKVVTIGSQKAVTPYYLAKEKKWFEEEFDKLGVKVNWVEVQGGAPQFEAVSAGRIDFFVTGNTPPIAAQNAGIPFNIIGVASTGQKNVGIVVKSDSAIKEISDLKGKKIAVAKATAAYDNLLRLLNHGGVNASDIEPINLQPNEAKAAYTGGSVDAWVVTEPFLSQTIVNDKSRVIADGSTIDYTSPAYYIGRKEVVDKHPEYAKAFLTVIKKATDWQAENLDEATSIYTSQLGMNTEVVSKVIEHVNFTLAPLDDKLQKTQQGVAQFLYEQKAIDKVPDTKQITNNQYVNEVLK</sequence>
<evidence type="ECO:0000256" key="2">
    <source>
        <dbReference type="ARBA" id="ARBA00010742"/>
    </source>
</evidence>
<dbReference type="Gene3D" id="3.40.190.10">
    <property type="entry name" value="Periplasmic binding protein-like II"/>
    <property type="match status" value="2"/>
</dbReference>
<reference evidence="9 10" key="1">
    <citation type="submission" date="2018-12" db="EMBL/GenBank/DDBJ databases">
        <authorList>
            <person name="Sun L."/>
            <person name="Chen Z."/>
        </authorList>
    </citation>
    <scope>NUCLEOTIDE SEQUENCE [LARGE SCALE GENOMIC DNA]</scope>
    <source>
        <strain evidence="9 10">3-5-3</strain>
    </source>
</reference>
<keyword evidence="10" id="KW-1185">Reference proteome</keyword>
<evidence type="ECO:0000313" key="10">
    <source>
        <dbReference type="Proteomes" id="UP000272464"/>
    </source>
</evidence>
<dbReference type="OrthoDB" id="286202at2"/>
<dbReference type="PANTHER" id="PTHR30024">
    <property type="entry name" value="ALIPHATIC SULFONATES-BINDING PROTEIN-RELATED"/>
    <property type="match status" value="1"/>
</dbReference>
<feature type="signal peptide" evidence="7">
    <location>
        <begin position="1"/>
        <end position="24"/>
    </location>
</feature>
<proteinExistence type="inferred from homology"/>
<protein>
    <recommendedName>
        <fullName evidence="6">Putative aliphatic sulfonates-binding protein</fullName>
    </recommendedName>
</protein>
<feature type="chain" id="PRO_5018598107" description="Putative aliphatic sulfonates-binding protein" evidence="7">
    <location>
        <begin position="25"/>
        <end position="324"/>
    </location>
</feature>
<evidence type="ECO:0000256" key="3">
    <source>
        <dbReference type="ARBA" id="ARBA00022448"/>
    </source>
</evidence>
<comment type="similarity">
    <text evidence="2">Belongs to the bacterial solute-binding protein SsuA/TauA family.</text>
</comment>
<dbReference type="RefSeq" id="WP_127197473.1">
    <property type="nucleotide sequence ID" value="NZ_RZNX01000001.1"/>
</dbReference>
<evidence type="ECO:0000256" key="6">
    <source>
        <dbReference type="ARBA" id="ARBA00070228"/>
    </source>
</evidence>
<dbReference type="FunFam" id="3.40.190.10:FF:000050">
    <property type="entry name" value="Sulfonate ABC transporter substrate-binding protein"/>
    <property type="match status" value="1"/>
</dbReference>
<comment type="subcellular location">
    <subcellularLocation>
        <location evidence="1">Periplasm</location>
    </subcellularLocation>
</comment>
<dbReference type="Proteomes" id="UP000272464">
    <property type="component" value="Unassembled WGS sequence"/>
</dbReference>
<accession>A0A3S1D2X1</accession>
<evidence type="ECO:0000313" key="9">
    <source>
        <dbReference type="EMBL" id="RUT35774.1"/>
    </source>
</evidence>
<dbReference type="SMART" id="SM00062">
    <property type="entry name" value="PBPb"/>
    <property type="match status" value="1"/>
</dbReference>
<dbReference type="GO" id="GO:0016020">
    <property type="term" value="C:membrane"/>
    <property type="evidence" value="ECO:0007669"/>
    <property type="project" value="InterPro"/>
</dbReference>
<evidence type="ECO:0000256" key="1">
    <source>
        <dbReference type="ARBA" id="ARBA00004418"/>
    </source>
</evidence>
<dbReference type="AlphaFoldDB" id="A0A3S1D2X1"/>
<keyword evidence="3" id="KW-0813">Transport</keyword>
<dbReference type="PANTHER" id="PTHR30024:SF42">
    <property type="entry name" value="ALIPHATIC SULFONATES-BINDING PROTEIN-RELATED"/>
    <property type="match status" value="1"/>
</dbReference>
<dbReference type="NCBIfam" id="TIGR01728">
    <property type="entry name" value="SsuA_fam"/>
    <property type="match status" value="1"/>
</dbReference>
<dbReference type="InterPro" id="IPR010067">
    <property type="entry name" value="ABC_SsuA_sub-bd"/>
</dbReference>
<keyword evidence="4 7" id="KW-0732">Signal</keyword>
<dbReference type="SUPFAM" id="SSF53850">
    <property type="entry name" value="Periplasmic binding protein-like II"/>
    <property type="match status" value="1"/>
</dbReference>
<dbReference type="PROSITE" id="PS51257">
    <property type="entry name" value="PROKAR_LIPOPROTEIN"/>
    <property type="match status" value="1"/>
</dbReference>
<evidence type="ECO:0000256" key="7">
    <source>
        <dbReference type="SAM" id="SignalP"/>
    </source>
</evidence>
<comment type="function">
    <text evidence="5">Part of a binding-protein-dependent transport system for aliphatic sulfonates. Putative binding protein.</text>
</comment>
<evidence type="ECO:0000256" key="5">
    <source>
        <dbReference type="ARBA" id="ARBA00055538"/>
    </source>
</evidence>
<feature type="domain" description="Solute-binding protein family 3/N-terminal" evidence="8">
    <location>
        <begin position="32"/>
        <end position="254"/>
    </location>
</feature>
<dbReference type="GO" id="GO:0042626">
    <property type="term" value="F:ATPase-coupled transmembrane transporter activity"/>
    <property type="evidence" value="ECO:0007669"/>
    <property type="project" value="InterPro"/>
</dbReference>
<evidence type="ECO:0000256" key="4">
    <source>
        <dbReference type="ARBA" id="ARBA00022729"/>
    </source>
</evidence>
<comment type="caution">
    <text evidence="9">The sequence shown here is derived from an EMBL/GenBank/DDBJ whole genome shotgun (WGS) entry which is preliminary data.</text>
</comment>
<name>A0A3S1D2X1_9BACL</name>
<dbReference type="InterPro" id="IPR001638">
    <property type="entry name" value="Solute-binding_3/MltF_N"/>
</dbReference>
<dbReference type="EMBL" id="RZNX01000001">
    <property type="protein sequence ID" value="RUT35774.1"/>
    <property type="molecule type" value="Genomic_DNA"/>
</dbReference>
<dbReference type="GO" id="GO:0042597">
    <property type="term" value="C:periplasmic space"/>
    <property type="evidence" value="ECO:0007669"/>
    <property type="project" value="UniProtKB-SubCell"/>
</dbReference>
<dbReference type="Pfam" id="PF09084">
    <property type="entry name" value="NMT1"/>
    <property type="match status" value="1"/>
</dbReference>
<gene>
    <name evidence="9" type="ORF">EJP77_01795</name>
</gene>
<dbReference type="InterPro" id="IPR015168">
    <property type="entry name" value="SsuA/THI5"/>
</dbReference>